<gene>
    <name evidence="1" type="ORF">CP960_13200</name>
</gene>
<accession>A0A2N1IZH1</accession>
<name>A0A2N1IZH1_9BACT</name>
<reference evidence="1 2" key="1">
    <citation type="submission" date="2017-09" db="EMBL/GenBank/DDBJ databases">
        <title>Genomics of the genus Arcobacter.</title>
        <authorList>
            <person name="Perez-Cataluna A."/>
            <person name="Figueras M.J."/>
            <person name="Salas-Masso N."/>
        </authorList>
    </citation>
    <scope>NUCLEOTIDE SEQUENCE [LARGE SCALE GENOMIC DNA]</scope>
    <source>
        <strain evidence="1 2">DSM 18005</strain>
    </source>
</reference>
<dbReference type="OrthoDB" id="10015112at2"/>
<dbReference type="Proteomes" id="UP000233248">
    <property type="component" value="Unassembled WGS sequence"/>
</dbReference>
<dbReference type="KEGG" id="ahs:AHALO_1695"/>
<comment type="caution">
    <text evidence="1">The sequence shown here is derived from an EMBL/GenBank/DDBJ whole genome shotgun (WGS) entry which is preliminary data.</text>
</comment>
<dbReference type="KEGG" id="ahs:AHALO_1359"/>
<dbReference type="RefSeq" id="WP_101185939.1">
    <property type="nucleotide sequence ID" value="NZ_CP031218.1"/>
</dbReference>
<evidence type="ECO:0000313" key="2">
    <source>
        <dbReference type="Proteomes" id="UP000233248"/>
    </source>
</evidence>
<dbReference type="AlphaFoldDB" id="A0A2N1IZH1"/>
<organism evidence="1 2">
    <name type="scientific">Malaciobacter halophilus</name>
    <dbReference type="NCBI Taxonomy" id="197482"/>
    <lineage>
        <taxon>Bacteria</taxon>
        <taxon>Pseudomonadati</taxon>
        <taxon>Campylobacterota</taxon>
        <taxon>Epsilonproteobacteria</taxon>
        <taxon>Campylobacterales</taxon>
        <taxon>Arcobacteraceae</taxon>
        <taxon>Malaciobacter</taxon>
    </lineage>
</organism>
<protein>
    <submittedName>
        <fullName evidence="1">Uncharacterized protein</fullName>
    </submittedName>
</protein>
<sequence>MSDTQEYFVSLTATQKEIEEANKLDEGAYANYSQKGSAYLPNYNRSPLDDIGWQLNQPQDKSTPKSTNLFEQMKNGSDTLSKAFIELAKVQHNQNKILERQAQATENMGLSLLQGILTVATELTKGNKYNSVLSKINNTVAKTQVQKNIEQAKYYNFMNDGKPELVDSQGNPIKPLEATAKANAENFISNHFNNTGELNNSQVIDSSGKKVIPLEATARSNAENAISKSLDNRMPYGDLVDGEDYIKDSDNIMNKVVQDLLNVDITKIDDIDNKGVKNG</sequence>
<keyword evidence="2" id="KW-1185">Reference proteome</keyword>
<dbReference type="EMBL" id="NXIF01000078">
    <property type="protein sequence ID" value="PKI79692.1"/>
    <property type="molecule type" value="Genomic_DNA"/>
</dbReference>
<proteinExistence type="predicted"/>
<evidence type="ECO:0000313" key="1">
    <source>
        <dbReference type="EMBL" id="PKI79692.1"/>
    </source>
</evidence>